<feature type="region of interest" description="Disordered" evidence="1">
    <location>
        <begin position="1"/>
        <end position="32"/>
    </location>
</feature>
<organism evidence="2 3">
    <name type="scientific">Ureibacillus sinduriensis BLB-1 = JCM 15800</name>
    <dbReference type="NCBI Taxonomy" id="1384057"/>
    <lineage>
        <taxon>Bacteria</taxon>
        <taxon>Bacillati</taxon>
        <taxon>Bacillota</taxon>
        <taxon>Bacilli</taxon>
        <taxon>Bacillales</taxon>
        <taxon>Caryophanaceae</taxon>
        <taxon>Ureibacillus</taxon>
    </lineage>
</organism>
<evidence type="ECO:0000256" key="1">
    <source>
        <dbReference type="SAM" id="MobiDB-lite"/>
    </source>
</evidence>
<feature type="compositionally biased region" description="Basic and acidic residues" evidence="1">
    <location>
        <begin position="10"/>
        <end position="24"/>
    </location>
</feature>
<evidence type="ECO:0000313" key="2">
    <source>
        <dbReference type="EMBL" id="KGR76110.1"/>
    </source>
</evidence>
<dbReference type="EMBL" id="JPVO01000047">
    <property type="protein sequence ID" value="KGR76110.1"/>
    <property type="molecule type" value="Genomic_DNA"/>
</dbReference>
<comment type="caution">
    <text evidence="2">The sequence shown here is derived from an EMBL/GenBank/DDBJ whole genome shotgun (WGS) entry which is preliminary data.</text>
</comment>
<gene>
    <name evidence="2" type="ORF">CD33_08000</name>
</gene>
<evidence type="ECO:0000313" key="3">
    <source>
        <dbReference type="Proteomes" id="UP000030408"/>
    </source>
</evidence>
<proteinExistence type="predicted"/>
<dbReference type="STRING" id="1384057.CD33_08000"/>
<protein>
    <submittedName>
        <fullName evidence="2">Uncharacterized protein</fullName>
    </submittedName>
</protein>
<reference evidence="2 3" key="1">
    <citation type="submission" date="2014-02" db="EMBL/GenBank/DDBJ databases">
        <title>Draft genome sequence of Lysinibacillus sinduriensis JCM 15800.</title>
        <authorList>
            <person name="Zhang F."/>
            <person name="Wang G."/>
            <person name="Zhang L."/>
        </authorList>
    </citation>
    <scope>NUCLEOTIDE SEQUENCE [LARGE SCALE GENOMIC DNA]</scope>
    <source>
        <strain evidence="2 3">JCM 15800</strain>
    </source>
</reference>
<dbReference type="Proteomes" id="UP000030408">
    <property type="component" value="Unassembled WGS sequence"/>
</dbReference>
<sequence length="89" mass="10054">MFNLPINPNDNHKHDCHDHDHDHNPNPSPSWRELGLRPFDRISVTSTFGTGQGLFLRAEGNVLVWITDMFGPVAVTRSILENAHITKLS</sequence>
<keyword evidence="3" id="KW-1185">Reference proteome</keyword>
<dbReference type="AlphaFoldDB" id="A0A0A3HXZ5"/>
<name>A0A0A3HXZ5_9BACL</name>
<accession>A0A0A3HXZ5</accession>